<proteinExistence type="predicted"/>
<organism evidence="2 3">
    <name type="scientific">Candidatus Desantisbacteria bacterium CG1_02_38_46</name>
    <dbReference type="NCBI Taxonomy" id="1817893"/>
    <lineage>
        <taxon>Bacteria</taxon>
        <taxon>Candidatus Desantisiibacteriota</taxon>
    </lineage>
</organism>
<dbReference type="Proteomes" id="UP000182278">
    <property type="component" value="Unassembled WGS sequence"/>
</dbReference>
<evidence type="ECO:0000313" key="2">
    <source>
        <dbReference type="EMBL" id="OIN98325.1"/>
    </source>
</evidence>
<name>A0A1J4SJ79_9BACT</name>
<dbReference type="PANTHER" id="PTHR47099">
    <property type="entry name" value="METHYLCOBAMIDE:COM METHYLTRANSFERASE MTBA"/>
    <property type="match status" value="1"/>
</dbReference>
<dbReference type="InterPro" id="IPR052024">
    <property type="entry name" value="Methanogen_methyltrans"/>
</dbReference>
<dbReference type="GO" id="GO:0006779">
    <property type="term" value="P:porphyrin-containing compound biosynthetic process"/>
    <property type="evidence" value="ECO:0007669"/>
    <property type="project" value="InterPro"/>
</dbReference>
<dbReference type="STRING" id="1817893.AUJ66_01120"/>
<dbReference type="Gene3D" id="3.20.20.210">
    <property type="match status" value="1"/>
</dbReference>
<dbReference type="AlphaFoldDB" id="A0A1J4SJ79"/>
<gene>
    <name evidence="2" type="ORF">AUJ66_01120</name>
</gene>
<dbReference type="InterPro" id="IPR038071">
    <property type="entry name" value="UROD/MetE-like_sf"/>
</dbReference>
<sequence length="393" mass="45249">MSEFYLEEQIDFKKHNEEIAKVLDAYNKGKPIRAPIQFSMNPRMILMNPELNKCGYTWEQYFKDPDIRWEVELEFQKWVRFNVLQDMEMGPPAKEWGGVGLGLQNCEEAAWFGCKIEYPKDDMPFMKPILKEDKKKLYDMTIPDPLSGNIMKMIMEQYEYLNEKRKKTDFEGNPVGATALPLGGTDGPLTVACDLRGVSEVAMDFYEDPEFLRDLLSFITDAEIVRIKKIMEFNKAEYPVQCWGFADDSIELISTEMYKDFILPYHKKLLAEFSKGGPNSIHLCGKVQRHLKFLKDELNIKTFDLGFPTDLGKARQDLGEDVTLIGNIPPHLLKMGPVQKIKDEVKNLCQSGVMKGGKFILHDGNNCAPETSVLHFKAMYEAGREYGRYLEEI</sequence>
<dbReference type="SUPFAM" id="SSF51726">
    <property type="entry name" value="UROD/MetE-like"/>
    <property type="match status" value="1"/>
</dbReference>
<feature type="domain" description="Uroporphyrinogen decarboxylase (URO-D)" evidence="1">
    <location>
        <begin position="109"/>
        <end position="386"/>
    </location>
</feature>
<dbReference type="Pfam" id="PF01208">
    <property type="entry name" value="URO-D"/>
    <property type="match status" value="1"/>
</dbReference>
<dbReference type="EMBL" id="MNUO01000016">
    <property type="protein sequence ID" value="OIN98325.1"/>
    <property type="molecule type" value="Genomic_DNA"/>
</dbReference>
<dbReference type="InterPro" id="IPR000257">
    <property type="entry name" value="Uroporphyrinogen_deCOase"/>
</dbReference>
<evidence type="ECO:0000313" key="3">
    <source>
        <dbReference type="Proteomes" id="UP000182278"/>
    </source>
</evidence>
<dbReference type="GO" id="GO:0004853">
    <property type="term" value="F:uroporphyrinogen decarboxylase activity"/>
    <property type="evidence" value="ECO:0007669"/>
    <property type="project" value="InterPro"/>
</dbReference>
<reference evidence="2 3" key="1">
    <citation type="journal article" date="2016" name="Environ. Microbiol.">
        <title>Genomic resolution of a cold subsurface aquifer community provides metabolic insights for novel microbes adapted to high CO concentrations.</title>
        <authorList>
            <person name="Probst A.J."/>
            <person name="Castelle C.J."/>
            <person name="Singh A."/>
            <person name="Brown C.T."/>
            <person name="Anantharaman K."/>
            <person name="Sharon I."/>
            <person name="Hug L.A."/>
            <person name="Burstein D."/>
            <person name="Emerson J.B."/>
            <person name="Thomas B.C."/>
            <person name="Banfield J.F."/>
        </authorList>
    </citation>
    <scope>NUCLEOTIDE SEQUENCE [LARGE SCALE GENOMIC DNA]</scope>
    <source>
        <strain evidence="2">CG1_02_38_46</strain>
    </source>
</reference>
<accession>A0A1J4SJ79</accession>
<evidence type="ECO:0000259" key="1">
    <source>
        <dbReference type="Pfam" id="PF01208"/>
    </source>
</evidence>
<comment type="caution">
    <text evidence="2">The sequence shown here is derived from an EMBL/GenBank/DDBJ whole genome shotgun (WGS) entry which is preliminary data.</text>
</comment>
<dbReference type="PANTHER" id="PTHR47099:SF1">
    <property type="entry name" value="METHYLCOBAMIDE:COM METHYLTRANSFERASE MTBA"/>
    <property type="match status" value="1"/>
</dbReference>
<protein>
    <recommendedName>
        <fullName evidence="1">Uroporphyrinogen decarboxylase (URO-D) domain-containing protein</fullName>
    </recommendedName>
</protein>